<dbReference type="Proteomes" id="UP000694844">
    <property type="component" value="Chromosome 1"/>
</dbReference>
<protein>
    <submittedName>
        <fullName evidence="3">Uncharacterized protein LOC111129421</fullName>
    </submittedName>
</protein>
<organism evidence="2 3">
    <name type="scientific">Crassostrea virginica</name>
    <name type="common">Eastern oyster</name>
    <dbReference type="NCBI Taxonomy" id="6565"/>
    <lineage>
        <taxon>Eukaryota</taxon>
        <taxon>Metazoa</taxon>
        <taxon>Spiralia</taxon>
        <taxon>Lophotrochozoa</taxon>
        <taxon>Mollusca</taxon>
        <taxon>Bivalvia</taxon>
        <taxon>Autobranchia</taxon>
        <taxon>Pteriomorphia</taxon>
        <taxon>Ostreida</taxon>
        <taxon>Ostreoidea</taxon>
        <taxon>Ostreidae</taxon>
        <taxon>Crassostrea</taxon>
    </lineage>
</organism>
<proteinExistence type="predicted"/>
<evidence type="ECO:0000313" key="2">
    <source>
        <dbReference type="Proteomes" id="UP000694844"/>
    </source>
</evidence>
<evidence type="ECO:0000313" key="3">
    <source>
        <dbReference type="RefSeq" id="XP_022331506.1"/>
    </source>
</evidence>
<accession>A0A8B8DWY0</accession>
<feature type="compositionally biased region" description="Polar residues" evidence="1">
    <location>
        <begin position="81"/>
        <end position="94"/>
    </location>
</feature>
<gene>
    <name evidence="3" type="primary">LOC111129421</name>
</gene>
<name>A0A8B8DWY0_CRAVI</name>
<dbReference type="RefSeq" id="XP_022331506.1">
    <property type="nucleotide sequence ID" value="XM_022475798.1"/>
</dbReference>
<dbReference type="AlphaFoldDB" id="A0A8B8DWY0"/>
<sequence length="102" mass="11550">MHLFPLNVELRSIQHRTEPPRMYPGPPLCQQINPKKSANNGTLMPVYVLTSNNILLMHRLQCKSKDQAVFIGHESIANTSPFTSTVGESYQNEKNMTEKIPT</sequence>
<dbReference type="KEGG" id="cvn:111129421"/>
<evidence type="ECO:0000256" key="1">
    <source>
        <dbReference type="SAM" id="MobiDB-lite"/>
    </source>
</evidence>
<keyword evidence="2" id="KW-1185">Reference proteome</keyword>
<feature type="region of interest" description="Disordered" evidence="1">
    <location>
        <begin position="81"/>
        <end position="102"/>
    </location>
</feature>
<reference evidence="3" key="2">
    <citation type="submission" date="2025-08" db="UniProtKB">
        <authorList>
            <consortium name="RefSeq"/>
        </authorList>
    </citation>
    <scope>IDENTIFICATION</scope>
    <source>
        <tissue evidence="3">Whole sample</tissue>
    </source>
</reference>
<reference evidence="2" key="1">
    <citation type="submission" date="2024-06" db="UniProtKB">
        <authorList>
            <consortium name="RefSeq"/>
        </authorList>
    </citation>
    <scope>NUCLEOTIDE SEQUENCE [LARGE SCALE GENOMIC DNA]</scope>
</reference>
<dbReference type="GeneID" id="111129421"/>